<reference evidence="16 17" key="1">
    <citation type="submission" date="2019-01" db="EMBL/GenBank/DDBJ databases">
        <authorList>
            <person name="Alioto T."/>
            <person name="Alioto T."/>
        </authorList>
    </citation>
    <scope>NUCLEOTIDE SEQUENCE [LARGE SCALE GENOMIC DNA]</scope>
</reference>
<keyword evidence="8 12" id="KW-1015">Disulfide bond</keyword>
<feature type="region of interest" description="Disordered" evidence="14">
    <location>
        <begin position="1023"/>
        <end position="1087"/>
    </location>
</feature>
<feature type="disulfide bond" evidence="12">
    <location>
        <begin position="214"/>
        <end position="239"/>
    </location>
</feature>
<feature type="binding site" evidence="11">
    <location>
        <position position="64"/>
    </location>
    <ligand>
        <name>Ca(2+)</name>
        <dbReference type="ChEBI" id="CHEBI:29108"/>
        <label>1</label>
    </ligand>
</feature>
<keyword evidence="9" id="KW-0325">Glycoprotein</keyword>
<keyword evidence="4 11" id="KW-0479">Metal-binding</keyword>
<dbReference type="PRINTS" id="PR01857">
    <property type="entry name" value="ADAMTSFAMILY"/>
</dbReference>
<dbReference type="GO" id="GO:0006508">
    <property type="term" value="P:proteolysis"/>
    <property type="evidence" value="ECO:0007669"/>
    <property type="project" value="UniProtKB-KW"/>
</dbReference>
<keyword evidence="6 11" id="KW-0862">Zinc</keyword>
<keyword evidence="2" id="KW-0964">Secreted</keyword>
<dbReference type="Gene3D" id="3.40.390.10">
    <property type="entry name" value="Collagenase (Catalytic Domain)"/>
    <property type="match status" value="1"/>
</dbReference>
<evidence type="ECO:0000313" key="17">
    <source>
        <dbReference type="Proteomes" id="UP000386466"/>
    </source>
</evidence>
<feature type="binding site" evidence="11">
    <location>
        <position position="173"/>
    </location>
    <ligand>
        <name>Ca(2+)</name>
        <dbReference type="ChEBI" id="CHEBI:29108"/>
        <label>1</label>
    </ligand>
</feature>
<feature type="region of interest" description="Disordered" evidence="14">
    <location>
        <begin position="757"/>
        <end position="782"/>
    </location>
</feature>
<dbReference type="Pfam" id="PF19236">
    <property type="entry name" value="ADAMTS_CR_3"/>
    <property type="match status" value="1"/>
</dbReference>
<feature type="disulfide bond" evidence="12 13">
    <location>
        <begin position="93"/>
        <end position="173"/>
    </location>
</feature>
<evidence type="ECO:0000256" key="11">
    <source>
        <dbReference type="PIRSR" id="PIRSR613273-2"/>
    </source>
</evidence>
<evidence type="ECO:0000256" key="2">
    <source>
        <dbReference type="ARBA" id="ARBA00022525"/>
    </source>
</evidence>
<dbReference type="InterPro" id="IPR050439">
    <property type="entry name" value="ADAMTS_ADAMTS-like"/>
</dbReference>
<feature type="binding site" evidence="11 13">
    <location>
        <position position="115"/>
    </location>
    <ligand>
        <name>Zn(2+)</name>
        <dbReference type="ChEBI" id="CHEBI:29105"/>
        <note>catalytic</note>
    </ligand>
</feature>
<dbReference type="SUPFAM" id="SSF82895">
    <property type="entry name" value="TSP-1 type 1 repeat"/>
    <property type="match status" value="4"/>
</dbReference>
<evidence type="ECO:0000256" key="7">
    <source>
        <dbReference type="ARBA" id="ARBA00023049"/>
    </source>
</evidence>
<feature type="binding site" evidence="11">
    <location>
        <position position="57"/>
    </location>
    <ligand>
        <name>Ca(2+)</name>
        <dbReference type="ChEBI" id="CHEBI:29108"/>
        <label>1</label>
    </ligand>
</feature>
<dbReference type="SUPFAM" id="SSF55486">
    <property type="entry name" value="Metalloproteases ('zincins'), catalytic domain"/>
    <property type="match status" value="1"/>
</dbReference>
<dbReference type="FunFam" id="2.60.120.830:FF:000003">
    <property type="entry name" value="ADAM metallopeptidase with thrombospondin type 1 motif 13"/>
    <property type="match status" value="1"/>
</dbReference>
<evidence type="ECO:0000256" key="4">
    <source>
        <dbReference type="ARBA" id="ARBA00022723"/>
    </source>
</evidence>
<keyword evidence="11" id="KW-0106">Calcium</keyword>
<dbReference type="Pfam" id="PF00090">
    <property type="entry name" value="TSP_1"/>
    <property type="match status" value="1"/>
</dbReference>
<accession>A0A485PLY3</accession>
<dbReference type="Gene3D" id="2.60.120.830">
    <property type="match status" value="1"/>
</dbReference>
<dbReference type="InterPro" id="IPR010294">
    <property type="entry name" value="ADAMTS_spacer1"/>
</dbReference>
<evidence type="ECO:0000256" key="6">
    <source>
        <dbReference type="ARBA" id="ARBA00022833"/>
    </source>
</evidence>
<evidence type="ECO:0000256" key="9">
    <source>
        <dbReference type="ARBA" id="ARBA00023180"/>
    </source>
</evidence>
<dbReference type="GO" id="GO:0030198">
    <property type="term" value="P:extracellular matrix organization"/>
    <property type="evidence" value="ECO:0007669"/>
    <property type="project" value="InterPro"/>
</dbReference>
<organism evidence="16 17">
    <name type="scientific">Lynx pardinus</name>
    <name type="common">Iberian lynx</name>
    <name type="synonym">Felis pardina</name>
    <dbReference type="NCBI Taxonomy" id="191816"/>
    <lineage>
        <taxon>Eukaryota</taxon>
        <taxon>Metazoa</taxon>
        <taxon>Chordata</taxon>
        <taxon>Craniata</taxon>
        <taxon>Vertebrata</taxon>
        <taxon>Euteleostomi</taxon>
        <taxon>Mammalia</taxon>
        <taxon>Eutheria</taxon>
        <taxon>Laurasiatheria</taxon>
        <taxon>Carnivora</taxon>
        <taxon>Feliformia</taxon>
        <taxon>Felidae</taxon>
        <taxon>Felinae</taxon>
        <taxon>Lynx</taxon>
    </lineage>
</organism>
<gene>
    <name evidence="16" type="ORF">LYPA_23C004847</name>
</gene>
<dbReference type="GO" id="GO:0004222">
    <property type="term" value="F:metalloendopeptidase activity"/>
    <property type="evidence" value="ECO:0007669"/>
    <property type="project" value="InterPro"/>
</dbReference>
<feature type="binding site" evidence="11">
    <location>
        <position position="176"/>
    </location>
    <ligand>
        <name>Ca(2+)</name>
        <dbReference type="ChEBI" id="CHEBI:29108"/>
        <label>2</label>
    </ligand>
</feature>
<dbReference type="Pfam" id="PF19030">
    <property type="entry name" value="TSP1_ADAMTS"/>
    <property type="match status" value="3"/>
</dbReference>
<dbReference type="FunFam" id="2.20.100.10:FF:000001">
    <property type="entry name" value="semaphorin-5A isoform X1"/>
    <property type="match status" value="1"/>
</dbReference>
<dbReference type="Pfam" id="PF17771">
    <property type="entry name" value="ADAMTS_CR_2"/>
    <property type="match status" value="1"/>
</dbReference>
<feature type="active site" evidence="10 13">
    <location>
        <position position="116"/>
    </location>
</feature>
<keyword evidence="5" id="KW-0378">Hydrolase</keyword>
<dbReference type="Gene3D" id="3.40.1620.60">
    <property type="match status" value="1"/>
</dbReference>
<dbReference type="GO" id="GO:0007229">
    <property type="term" value="P:integrin-mediated signaling pathway"/>
    <property type="evidence" value="ECO:0007669"/>
    <property type="project" value="UniProtKB-KW"/>
</dbReference>
<dbReference type="Pfam" id="PF05986">
    <property type="entry name" value="ADAMTS_spacer1"/>
    <property type="match status" value="1"/>
</dbReference>
<proteinExistence type="predicted"/>
<evidence type="ECO:0000259" key="15">
    <source>
        <dbReference type="PROSITE" id="PS50215"/>
    </source>
</evidence>
<feature type="binding site" evidence="11">
    <location>
        <position position="176"/>
    </location>
    <ligand>
        <name>Ca(2+)</name>
        <dbReference type="ChEBI" id="CHEBI:29108"/>
        <label>1</label>
    </ligand>
</feature>
<feature type="domain" description="Peptidase M12B" evidence="15">
    <location>
        <begin position="1"/>
        <end position="178"/>
    </location>
</feature>
<evidence type="ECO:0000256" key="8">
    <source>
        <dbReference type="ARBA" id="ARBA00023157"/>
    </source>
</evidence>
<dbReference type="InterPro" id="IPR024079">
    <property type="entry name" value="MetalloPept_cat_dom_sf"/>
</dbReference>
<dbReference type="CDD" id="cd04273">
    <property type="entry name" value="ZnMc_ADAMTS_like"/>
    <property type="match status" value="1"/>
</dbReference>
<dbReference type="InterPro" id="IPR000884">
    <property type="entry name" value="TSP1_rpt"/>
</dbReference>
<dbReference type="GO" id="GO:0031012">
    <property type="term" value="C:extracellular matrix"/>
    <property type="evidence" value="ECO:0007669"/>
    <property type="project" value="TreeGrafter"/>
</dbReference>
<dbReference type="SUPFAM" id="SSF49854">
    <property type="entry name" value="Spermadhesin, CUB domain"/>
    <property type="match status" value="1"/>
</dbReference>
<feature type="disulfide bond" evidence="12">
    <location>
        <begin position="288"/>
        <end position="325"/>
    </location>
</feature>
<feature type="binding site" evidence="11">
    <location>
        <position position="57"/>
    </location>
    <ligand>
        <name>Ca(2+)</name>
        <dbReference type="ChEBI" id="CHEBI:29108"/>
        <label>2</label>
    </ligand>
</feature>
<dbReference type="InterPro" id="IPR036383">
    <property type="entry name" value="TSP1_rpt_sf"/>
</dbReference>
<evidence type="ECO:0000256" key="5">
    <source>
        <dbReference type="ARBA" id="ARBA00022801"/>
    </source>
</evidence>
<feature type="binding site" evidence="11 13">
    <location>
        <position position="119"/>
    </location>
    <ligand>
        <name>Zn(2+)</name>
        <dbReference type="ChEBI" id="CHEBI:29105"/>
        <note>catalytic</note>
    </ligand>
</feature>
<evidence type="ECO:0000256" key="1">
    <source>
        <dbReference type="ARBA" id="ARBA00004613"/>
    </source>
</evidence>
<dbReference type="GO" id="GO:0005576">
    <property type="term" value="C:extracellular region"/>
    <property type="evidence" value="ECO:0007669"/>
    <property type="project" value="UniProtKB-SubCell"/>
</dbReference>
<dbReference type="InterPro" id="IPR035914">
    <property type="entry name" value="Sperma_CUB_dom_sf"/>
</dbReference>
<feature type="disulfide bond" evidence="12">
    <location>
        <begin position="224"/>
        <end position="258"/>
    </location>
</feature>
<protein>
    <submittedName>
        <fullName evidence="16">Low quality protein: a disintegrin</fullName>
    </submittedName>
</protein>
<evidence type="ECO:0000256" key="3">
    <source>
        <dbReference type="ARBA" id="ARBA00022670"/>
    </source>
</evidence>
<feature type="disulfide bond" evidence="12">
    <location>
        <begin position="303"/>
        <end position="315"/>
    </location>
</feature>
<keyword evidence="16" id="KW-0401">Integrin</keyword>
<comment type="cofactor">
    <cofactor evidence="11">
        <name>Zn(2+)</name>
        <dbReference type="ChEBI" id="CHEBI:29105"/>
    </cofactor>
    <text evidence="11">Binds 1 zinc ion per subunit.</text>
</comment>
<evidence type="ECO:0000256" key="12">
    <source>
        <dbReference type="PIRSR" id="PIRSR613273-3"/>
    </source>
</evidence>
<feature type="disulfide bond" evidence="12">
    <location>
        <begin position="292"/>
        <end position="330"/>
    </location>
</feature>
<keyword evidence="7" id="KW-0482">Metalloprotease</keyword>
<feature type="binding site" evidence="11 13">
    <location>
        <position position="125"/>
    </location>
    <ligand>
        <name>Zn(2+)</name>
        <dbReference type="ChEBI" id="CHEBI:29105"/>
        <note>catalytic</note>
    </ligand>
</feature>
<comment type="subcellular location">
    <subcellularLocation>
        <location evidence="1">Secreted</location>
    </subcellularLocation>
</comment>
<evidence type="ECO:0000256" key="13">
    <source>
        <dbReference type="PROSITE-ProRule" id="PRU00276"/>
    </source>
</evidence>
<dbReference type="Gene3D" id="2.20.100.10">
    <property type="entry name" value="Thrombospondin type-1 (TSP1) repeat"/>
    <property type="match status" value="4"/>
</dbReference>
<dbReference type="Pfam" id="PF01421">
    <property type="entry name" value="Reprolysin"/>
    <property type="match status" value="1"/>
</dbReference>
<sequence length="1299" mass="139556">MGSELLRDPSLGTQFRVHLVKMVTLTQPEDAPNITANITASLLSVCEWSRTVNPEDDTDPGHADLVLYITRFDLELPDGNRQVRGVTQLGGVCSSSRSCLITEDTGFDLGVTIAHEIGHSLGLEHDGAPGSGCGPSGHVMASQDAATARGDLSWSACSRQQLLHLLSAGRARCLWDPPGPQAGAAGSPPRAQPGLHYGADEQCRVAFGPAAVACTFARGHLDVCQALSCHEDPLDQSVCSRLLTPLLDGTECGEQKWCSKGHCRSLAELTPVGVVHGHWSSWGPPSPCSRSCGGGVVTRRRQCSNPRPAFGGRACVGDDLQAEMCNTQACEKTQLDFMSEQCSRTDRKPLHLSPGNASFYRWGSAEQYSQGDALCRHMCRAIGETFIVRRGDSFLDGTRCVPSGRREDGTLSLCVSGSCRTFGCDGRMDSQQVRDACQVCGGDNSTCSPRNGSFTAGRAREYVTFLTVTRNLTSIYVANQKPLFTHLAVRIGGRYIVAGNSSISPSTTYPSLLEDSRVEYRVTLTEDRLPHLEEIRIRGPTQEDVEIQVYRRYGEEYGDLARPDITFTYFQPKQPQAWAWAAVRGSCSVSCGAGLRWVTYSCLDQARNEWAEAARCEGSQRPAAWPESCAPGPCPPERGHRDLGQGGARLGHWRLGRTWERAVRFVEAQGSLLRTLPPARCRALALQPAVLETRNPPAWPRQESDACSSACEAHLASHNGTCVHGAGGPDALATAGPCSTDEKLPALEPCVATACPPAQGHTDPRSLEEEATSPPAPARPGARAAHVWTPLAGPCSVSCSRGLKELHFVCVDSVLGTPVQEELCDLGSKPGSRREVCQAAPCPAWWQYKLAACSVSCGGGVARRILYCARAHGRDEGEEILPDTRCLGLPRPEQQEPCGPEPCPPRWKIVSLGPCSASCGLGTATRSVACVQFDQGQDVEVDGAACVALVRPQASIPCITADCAYRWRVSTWTQCSVSCGDGIQHRHDACLGPGSQAPVPAHFCQHLPKPATVRGCWAGPCAGQGTPSPAPPEEATAGAPPERPRPQAHLLSPAPRLQGLLPGPQESPAESSACGRQHLEPTGTIDMRGPGQADCVVAIGRPLGEAVTVQVLESSLNCSTGDMLLLWSRLTWRKMCGKLSDMTFSSRANTLLVRQRRERPEGGVVLRYRSQPAPGASHRECDMQLFGPWGKIVSPSMSPRGRNLGGCRIFINVAPRARIAIHALVTSVGTGTDASHILIRDIHSLKTMTFRGQQALFWESEGSQAEMEFSQGFMEAGASLWGLYWTLGSRVQEPGWAVP</sequence>
<feature type="disulfide bond" evidence="12">
    <location>
        <begin position="203"/>
        <end position="229"/>
    </location>
</feature>
<dbReference type="PROSITE" id="PS50092">
    <property type="entry name" value="TSP1"/>
    <property type="match status" value="4"/>
</dbReference>
<dbReference type="PANTHER" id="PTHR13723">
    <property type="entry name" value="ADAMTS A DISINTEGRIN AND METALLOPROTEASE WITH THROMBOSPONDIN MOTIFS PROTEASE"/>
    <property type="match status" value="1"/>
</dbReference>
<feature type="disulfide bond" evidence="12">
    <location>
        <begin position="133"/>
        <end position="157"/>
    </location>
</feature>
<dbReference type="PROSITE" id="PS50215">
    <property type="entry name" value="ADAM_MEPRO"/>
    <property type="match status" value="1"/>
</dbReference>
<feature type="disulfide bond" evidence="12">
    <location>
        <begin position="252"/>
        <end position="263"/>
    </location>
</feature>
<dbReference type="PANTHER" id="PTHR13723:SF20">
    <property type="entry name" value="A DISINTEGRIN AND METALLOPROTEINASE WITH THROMBOSPONDIN MOTIFS 13"/>
    <property type="match status" value="1"/>
</dbReference>
<dbReference type="InterPro" id="IPR001590">
    <property type="entry name" value="Peptidase_M12B"/>
</dbReference>
<keyword evidence="3" id="KW-0645">Protease</keyword>
<comment type="caution">
    <text evidence="13">Lacks conserved residue(s) required for the propagation of feature annotation.</text>
</comment>
<keyword evidence="17" id="KW-1185">Reference proteome</keyword>
<dbReference type="Proteomes" id="UP000386466">
    <property type="component" value="Unassembled WGS sequence"/>
</dbReference>
<evidence type="ECO:0000256" key="14">
    <source>
        <dbReference type="SAM" id="MobiDB-lite"/>
    </source>
</evidence>
<dbReference type="SMART" id="SM00209">
    <property type="entry name" value="TSP1"/>
    <property type="match status" value="5"/>
</dbReference>
<dbReference type="InterPro" id="IPR045371">
    <property type="entry name" value="ADAMTS_CR_3"/>
</dbReference>
<dbReference type="InterPro" id="IPR041645">
    <property type="entry name" value="ADAMTS_CR_2"/>
</dbReference>
<dbReference type="EMBL" id="CAAGRJ010039216">
    <property type="protein sequence ID" value="VFV46700.1"/>
    <property type="molecule type" value="Genomic_DNA"/>
</dbReference>
<dbReference type="GO" id="GO:0046872">
    <property type="term" value="F:metal ion binding"/>
    <property type="evidence" value="ECO:0007669"/>
    <property type="project" value="UniProtKB-KW"/>
</dbReference>
<evidence type="ECO:0000256" key="10">
    <source>
        <dbReference type="PIRSR" id="PIRSR613273-1"/>
    </source>
</evidence>
<feature type="disulfide bond" evidence="12">
    <location>
        <begin position="46"/>
        <end position="99"/>
    </location>
</feature>
<name>A0A485PLY3_LYNPA</name>
<dbReference type="InterPro" id="IPR013273">
    <property type="entry name" value="ADAMTS/ADAMTS-like"/>
</dbReference>
<evidence type="ECO:0000313" key="16">
    <source>
        <dbReference type="EMBL" id="VFV46700.1"/>
    </source>
</evidence>